<dbReference type="InterPro" id="IPR042095">
    <property type="entry name" value="SUMF_sf"/>
</dbReference>
<dbReference type="PANTHER" id="PTHR23150">
    <property type="entry name" value="SULFATASE MODIFYING FACTOR 1, 2"/>
    <property type="match status" value="1"/>
</dbReference>
<comment type="caution">
    <text evidence="3">The sequence shown here is derived from an EMBL/GenBank/DDBJ whole genome shotgun (WGS) entry which is preliminary data.</text>
</comment>
<feature type="domain" description="Sulfatase-modifying factor enzyme-like" evidence="2">
    <location>
        <begin position="56"/>
        <end position="311"/>
    </location>
</feature>
<feature type="region of interest" description="Disordered" evidence="1">
    <location>
        <begin position="24"/>
        <end position="49"/>
    </location>
</feature>
<dbReference type="RefSeq" id="WP_343335123.1">
    <property type="nucleotide sequence ID" value="NZ_JAPOHD010000063.1"/>
</dbReference>
<dbReference type="Pfam" id="PF03781">
    <property type="entry name" value="FGE-sulfatase"/>
    <property type="match status" value="1"/>
</dbReference>
<evidence type="ECO:0000313" key="3">
    <source>
        <dbReference type="EMBL" id="MCY1722798.1"/>
    </source>
</evidence>
<dbReference type="Gene3D" id="3.90.1580.10">
    <property type="entry name" value="paralog of FGE (formylglycine-generating enzyme)"/>
    <property type="match status" value="1"/>
</dbReference>
<accession>A0A9X3FHK2</accession>
<dbReference type="InterPro" id="IPR005532">
    <property type="entry name" value="SUMF_dom"/>
</dbReference>
<reference evidence="3" key="1">
    <citation type="submission" date="2022-11" db="EMBL/GenBank/DDBJ databases">
        <title>Marilongibacter aestuarii gen. nov., sp. nov., isolated from tidal flat sediment.</title>
        <authorList>
            <person name="Jiayan W."/>
        </authorList>
    </citation>
    <scope>NUCLEOTIDE SEQUENCE</scope>
    <source>
        <strain evidence="3">Z1-6</strain>
    </source>
</reference>
<dbReference type="InterPro" id="IPR016187">
    <property type="entry name" value="CTDL_fold"/>
</dbReference>
<dbReference type="Proteomes" id="UP001145087">
    <property type="component" value="Unassembled WGS sequence"/>
</dbReference>
<gene>
    <name evidence="3" type="ORF">OU798_20795</name>
</gene>
<dbReference type="PROSITE" id="PS51257">
    <property type="entry name" value="PROKAR_LIPOPROTEIN"/>
    <property type="match status" value="1"/>
</dbReference>
<dbReference type="InterPro" id="IPR051043">
    <property type="entry name" value="Sulfatase_Mod_Factor_Kinase"/>
</dbReference>
<dbReference type="PANTHER" id="PTHR23150:SF19">
    <property type="entry name" value="FORMYLGLYCINE-GENERATING ENZYME"/>
    <property type="match status" value="1"/>
</dbReference>
<name>A0A9X3FHK2_9BACT</name>
<keyword evidence="4" id="KW-1185">Reference proteome</keyword>
<organism evidence="3 4">
    <name type="scientific">Draconibacterium aestuarii</name>
    <dbReference type="NCBI Taxonomy" id="2998507"/>
    <lineage>
        <taxon>Bacteria</taxon>
        <taxon>Pseudomonadati</taxon>
        <taxon>Bacteroidota</taxon>
        <taxon>Bacteroidia</taxon>
        <taxon>Marinilabiliales</taxon>
        <taxon>Prolixibacteraceae</taxon>
        <taxon>Draconibacterium</taxon>
    </lineage>
</organism>
<evidence type="ECO:0000256" key="1">
    <source>
        <dbReference type="SAM" id="MobiDB-lite"/>
    </source>
</evidence>
<dbReference type="SUPFAM" id="SSF56436">
    <property type="entry name" value="C-type lectin-like"/>
    <property type="match status" value="1"/>
</dbReference>
<dbReference type="EMBL" id="JAPOHD010000063">
    <property type="protein sequence ID" value="MCY1722798.1"/>
    <property type="molecule type" value="Genomic_DNA"/>
</dbReference>
<evidence type="ECO:0000313" key="4">
    <source>
        <dbReference type="Proteomes" id="UP001145087"/>
    </source>
</evidence>
<dbReference type="AlphaFoldDB" id="A0A9X3FHK2"/>
<dbReference type="GO" id="GO:0120147">
    <property type="term" value="F:formylglycine-generating oxidase activity"/>
    <property type="evidence" value="ECO:0007669"/>
    <property type="project" value="TreeGrafter"/>
</dbReference>
<proteinExistence type="predicted"/>
<evidence type="ECO:0000259" key="2">
    <source>
        <dbReference type="Pfam" id="PF03781"/>
    </source>
</evidence>
<protein>
    <submittedName>
        <fullName evidence="3">Formylglycine-generating enzyme family protein</fullName>
    </submittedName>
</protein>
<sequence length="314" mass="35361">MNRYHYILLVSLLVSCTGTQQKKETASQNKEKQQSEEIQENKQESQQRKDITAIESEMITFEGGAFLMGSDTGLPQEQPVHQVTIKPFSIDKSPVTVAQFKVFIETTGYKTEAERFGDSGVFNLEIQNWELLKGAFWKKPFGPNGPEAEDTHPVTHVSWNDALAYAKWANKRLPTEAEWEYAARSGKNSGEKFSWGNEVTKNGQYFANTWQGTMEKPENKDGFLFTCPVGTFGENEAGLTDMGGNVWQWCSDNYKSYPGSTSPIREDNNVKTIRSGSFFYDQYGEDSFSVSGRSGNSHETSLFNTGFRCAKDLN</sequence>